<dbReference type="NCBIfam" id="TIGR00976">
    <property type="entry name" value="CocE_NonD"/>
    <property type="match status" value="1"/>
</dbReference>
<dbReference type="InterPro" id="IPR000383">
    <property type="entry name" value="Xaa-Pro-like_dom"/>
</dbReference>
<dbReference type="InterPro" id="IPR013736">
    <property type="entry name" value="Xaa-Pro_dipept_C"/>
</dbReference>
<evidence type="ECO:0000259" key="2">
    <source>
        <dbReference type="SMART" id="SM00939"/>
    </source>
</evidence>
<keyword evidence="4" id="KW-1185">Reference proteome</keyword>
<dbReference type="InterPro" id="IPR050585">
    <property type="entry name" value="Xaa-Pro_dipeptidyl-ppase/CocE"/>
</dbReference>
<reference evidence="3" key="2">
    <citation type="submission" date="2020-09" db="EMBL/GenBank/DDBJ databases">
        <authorList>
            <person name="Sun Q."/>
            <person name="Ohkuma M."/>
        </authorList>
    </citation>
    <scope>NUCLEOTIDE SEQUENCE</scope>
    <source>
        <strain evidence="3">JCM 4059</strain>
    </source>
</reference>
<evidence type="ECO:0000313" key="4">
    <source>
        <dbReference type="Proteomes" id="UP000638313"/>
    </source>
</evidence>
<dbReference type="AlphaFoldDB" id="A0A919AV80"/>
<sequence length="570" mass="60850">MRTATTRPQPPRPLPPSVRALRRTLRGLPGKLYDVAYEPGLVVPAADGSALLTDHYLPARDRKQAPGDFPTVLIRSPYGRGFPWAPMFAVPLAEQGFHVVLQSCRGTGGSGGTFDLWRNETADGTATVAWLREQPWFTGVLGTTGPSYLGFTQWALALDPPPELRAMVVQEGLHDLHAYFRPGGTFALQNGLTSAMGLTCQHQGTLPFVRATARLQRRFPAAARTLPLGDAYVPALGTRVPFVDEALAHADPADPAWRGADAGAAAESASVPTCLISGWSDVALDQTLQQYERLRRAGCERALLIGPWTHHSLLQRGWPQVFAETLAWLRAHLCGDPSGLRPERVRVHEGGGSATGTWRDLADWPPAAPGRRWYPAADGTLSRADTGEAGAPFATYRYDPADPVPSTGGPLLDNTAGPRDQSALEARDDVLTFTTAPLREPLHVRGPVSVSLRAAADTGHADVFARLCDVDGQGRSVNICDGIVRLPPDTTEPADVTVAMSSTAHCFASGHRIRLQVSGGAHPRFARHTGTGDPLATATRLVPAEVTLHHPAALALPVTEDGESGDDGKA</sequence>
<dbReference type="RefSeq" id="WP_190127650.1">
    <property type="nucleotide sequence ID" value="NZ_BNBD01000001.1"/>
</dbReference>
<dbReference type="Proteomes" id="UP000638313">
    <property type="component" value="Unassembled WGS sequence"/>
</dbReference>
<feature type="domain" description="Xaa-Pro dipeptidyl-peptidase C-terminal" evidence="2">
    <location>
        <begin position="326"/>
        <end position="559"/>
    </location>
</feature>
<name>A0A919AV80_9ACTN</name>
<evidence type="ECO:0000313" key="3">
    <source>
        <dbReference type="EMBL" id="GHF26847.1"/>
    </source>
</evidence>
<dbReference type="EMBL" id="BNBD01000001">
    <property type="protein sequence ID" value="GHF26847.1"/>
    <property type="molecule type" value="Genomic_DNA"/>
</dbReference>
<gene>
    <name evidence="3" type="ORF">GCM10010218_04720</name>
</gene>
<dbReference type="GO" id="GO:0008239">
    <property type="term" value="F:dipeptidyl-peptidase activity"/>
    <property type="evidence" value="ECO:0007669"/>
    <property type="project" value="InterPro"/>
</dbReference>
<dbReference type="InterPro" id="IPR029058">
    <property type="entry name" value="AB_hydrolase_fold"/>
</dbReference>
<accession>A0A919AV80</accession>
<dbReference type="Gene3D" id="1.10.3020.10">
    <property type="entry name" value="alpha-amino acid ester hydrolase ( Helical cap domain)"/>
    <property type="match status" value="1"/>
</dbReference>
<proteinExistence type="predicted"/>
<evidence type="ECO:0000256" key="1">
    <source>
        <dbReference type="ARBA" id="ARBA00022801"/>
    </source>
</evidence>
<keyword evidence="1 3" id="KW-0378">Hydrolase</keyword>
<dbReference type="InterPro" id="IPR008979">
    <property type="entry name" value="Galactose-bd-like_sf"/>
</dbReference>
<protein>
    <submittedName>
        <fullName evidence="3">Hydrolase</fullName>
    </submittedName>
</protein>
<reference evidence="3" key="1">
    <citation type="journal article" date="2014" name="Int. J. Syst. Evol. Microbiol.">
        <title>Complete genome sequence of Corynebacterium casei LMG S-19264T (=DSM 44701T), isolated from a smear-ripened cheese.</title>
        <authorList>
            <consortium name="US DOE Joint Genome Institute (JGI-PGF)"/>
            <person name="Walter F."/>
            <person name="Albersmeier A."/>
            <person name="Kalinowski J."/>
            <person name="Ruckert C."/>
        </authorList>
    </citation>
    <scope>NUCLEOTIDE SEQUENCE</scope>
    <source>
        <strain evidence="3">JCM 4059</strain>
    </source>
</reference>
<dbReference type="InterPro" id="IPR005674">
    <property type="entry name" value="CocE/Ser_esterase"/>
</dbReference>
<dbReference type="SMART" id="SM00939">
    <property type="entry name" value="PepX_C"/>
    <property type="match status" value="1"/>
</dbReference>
<dbReference type="SUPFAM" id="SSF49785">
    <property type="entry name" value="Galactose-binding domain-like"/>
    <property type="match status" value="1"/>
</dbReference>
<dbReference type="PANTHER" id="PTHR43056">
    <property type="entry name" value="PEPTIDASE S9 PROLYL OLIGOPEPTIDASE"/>
    <property type="match status" value="1"/>
</dbReference>
<dbReference type="PANTHER" id="PTHR43056:SF10">
    <property type="entry name" value="COCE_NOND FAMILY, PUTATIVE (AFU_ORTHOLOGUE AFUA_7G00600)-RELATED"/>
    <property type="match status" value="1"/>
</dbReference>
<organism evidence="3 4">
    <name type="scientific">Streptomyces mashuensis</name>
    <dbReference type="NCBI Taxonomy" id="33904"/>
    <lineage>
        <taxon>Bacteria</taxon>
        <taxon>Bacillati</taxon>
        <taxon>Actinomycetota</taxon>
        <taxon>Actinomycetes</taxon>
        <taxon>Kitasatosporales</taxon>
        <taxon>Streptomycetaceae</taxon>
        <taxon>Streptomyces</taxon>
    </lineage>
</organism>
<dbReference type="Pfam" id="PF02129">
    <property type="entry name" value="Peptidase_S15"/>
    <property type="match status" value="1"/>
</dbReference>
<dbReference type="Pfam" id="PF08530">
    <property type="entry name" value="PepX_C"/>
    <property type="match status" value="1"/>
</dbReference>
<dbReference type="SUPFAM" id="SSF53474">
    <property type="entry name" value="alpha/beta-Hydrolases"/>
    <property type="match status" value="1"/>
</dbReference>
<comment type="caution">
    <text evidence="3">The sequence shown here is derived from an EMBL/GenBank/DDBJ whole genome shotgun (WGS) entry which is preliminary data.</text>
</comment>
<dbReference type="Gene3D" id="3.40.50.1820">
    <property type="entry name" value="alpha/beta hydrolase"/>
    <property type="match status" value="1"/>
</dbReference>
<dbReference type="Gene3D" id="2.60.120.260">
    <property type="entry name" value="Galactose-binding domain-like"/>
    <property type="match status" value="1"/>
</dbReference>